<name>A0A147KJZ5_THECS</name>
<gene>
    <name evidence="7" type="ORF">AC529_06110</name>
</gene>
<dbReference type="CDD" id="cd07363">
    <property type="entry name" value="45_DOPA_Dioxygenase"/>
    <property type="match status" value="1"/>
</dbReference>
<dbReference type="Gene3D" id="3.40.830.10">
    <property type="entry name" value="LigB-like"/>
    <property type="match status" value="1"/>
</dbReference>
<keyword evidence="8" id="KW-1185">Reference proteome</keyword>
<dbReference type="AlphaFoldDB" id="A0A147KJZ5"/>
<sequence length="265" mass="28724">MSTPPVPEKLPVLYFGHGAPPLADDPLWSGQLAAWSAELPRPRAVLIVSAHWESAPLTIGATTTVPLVYDFWGFPERYYQVTYPAPGAPDLAEDVRKLLSGAGVLIAEAPTRGLDHGAYVPLKEMYPDADVPVLQISLPTLDPRRLYELGRRLAPLREAGVLVMGSGFLTHNLSCVDMSRGPDYAPPSWSAEFDDWASRAAHAGDVDALLDWRTKAPAAEIAHPRSEHLAPLFVALGAGSGTTETARSVIDGFWYGLAKRAFQFD</sequence>
<comment type="cofactor">
    <cofactor evidence="1">
        <name>Zn(2+)</name>
        <dbReference type="ChEBI" id="CHEBI:29105"/>
    </cofactor>
</comment>
<dbReference type="PATRIC" id="fig|665004.4.peg.816"/>
<dbReference type="Pfam" id="PF02900">
    <property type="entry name" value="LigB"/>
    <property type="match status" value="1"/>
</dbReference>
<dbReference type="STRING" id="665004.AC529_06110"/>
<keyword evidence="3" id="KW-0479">Metal-binding</keyword>
<dbReference type="GO" id="GO:0008270">
    <property type="term" value="F:zinc ion binding"/>
    <property type="evidence" value="ECO:0007669"/>
    <property type="project" value="InterPro"/>
</dbReference>
<comment type="similarity">
    <text evidence="2">Belongs to the DODA-type extradiol aromatic ring-opening dioxygenase family.</text>
</comment>
<dbReference type="InterPro" id="IPR014436">
    <property type="entry name" value="Extradiol_dOase_DODA"/>
</dbReference>
<evidence type="ECO:0000256" key="4">
    <source>
        <dbReference type="ARBA" id="ARBA00022833"/>
    </source>
</evidence>
<dbReference type="Proteomes" id="UP000074382">
    <property type="component" value="Unassembled WGS sequence"/>
</dbReference>
<dbReference type="PANTHER" id="PTHR30096">
    <property type="entry name" value="4,5-DOPA DIOXYGENASE EXTRADIOL-LIKE PROTEIN"/>
    <property type="match status" value="1"/>
</dbReference>
<evidence type="ECO:0000313" key="8">
    <source>
        <dbReference type="Proteomes" id="UP000074382"/>
    </source>
</evidence>
<keyword evidence="5" id="KW-0560">Oxidoreductase</keyword>
<evidence type="ECO:0000256" key="1">
    <source>
        <dbReference type="ARBA" id="ARBA00001947"/>
    </source>
</evidence>
<dbReference type="InterPro" id="IPR004183">
    <property type="entry name" value="Xdiol_dOase_suB"/>
</dbReference>
<dbReference type="EMBL" id="LGEM01000022">
    <property type="protein sequence ID" value="KUP97622.1"/>
    <property type="molecule type" value="Genomic_DNA"/>
</dbReference>
<evidence type="ECO:0000256" key="5">
    <source>
        <dbReference type="ARBA" id="ARBA00023002"/>
    </source>
</evidence>
<accession>A0A147KJZ5</accession>
<evidence type="ECO:0000256" key="2">
    <source>
        <dbReference type="ARBA" id="ARBA00007581"/>
    </source>
</evidence>
<evidence type="ECO:0000256" key="3">
    <source>
        <dbReference type="ARBA" id="ARBA00022723"/>
    </source>
</evidence>
<protein>
    <submittedName>
        <fullName evidence="7">Extradiol ring-cleavage dioxygenase</fullName>
    </submittedName>
</protein>
<dbReference type="RefSeq" id="WP_068753500.1">
    <property type="nucleotide sequence ID" value="NZ_KQ950180.1"/>
</dbReference>
<comment type="caution">
    <text evidence="7">The sequence shown here is derived from an EMBL/GenBank/DDBJ whole genome shotgun (WGS) entry which is preliminary data.</text>
</comment>
<dbReference type="OrthoDB" id="9790889at2"/>
<dbReference type="SUPFAM" id="SSF53213">
    <property type="entry name" value="LigB-like"/>
    <property type="match status" value="1"/>
</dbReference>
<dbReference type="GO" id="GO:0008198">
    <property type="term" value="F:ferrous iron binding"/>
    <property type="evidence" value="ECO:0007669"/>
    <property type="project" value="InterPro"/>
</dbReference>
<keyword evidence="7" id="KW-0223">Dioxygenase</keyword>
<dbReference type="PANTHER" id="PTHR30096:SF0">
    <property type="entry name" value="4,5-DOPA DIOXYGENASE EXTRADIOL-LIKE PROTEIN"/>
    <property type="match status" value="1"/>
</dbReference>
<organism evidence="7 8">
    <name type="scientific">Thermobifida cellulosilytica TB100</name>
    <dbReference type="NCBI Taxonomy" id="665004"/>
    <lineage>
        <taxon>Bacteria</taxon>
        <taxon>Bacillati</taxon>
        <taxon>Actinomycetota</taxon>
        <taxon>Actinomycetes</taxon>
        <taxon>Streptosporangiales</taxon>
        <taxon>Nocardiopsidaceae</taxon>
        <taxon>Thermobifida</taxon>
    </lineage>
</organism>
<evidence type="ECO:0000313" key="7">
    <source>
        <dbReference type="EMBL" id="KUP97622.1"/>
    </source>
</evidence>
<evidence type="ECO:0000259" key="6">
    <source>
        <dbReference type="Pfam" id="PF02900"/>
    </source>
</evidence>
<proteinExistence type="inferred from homology"/>
<dbReference type="GO" id="GO:0016702">
    <property type="term" value="F:oxidoreductase activity, acting on single donors with incorporation of molecular oxygen, incorporation of two atoms of oxygen"/>
    <property type="evidence" value="ECO:0007669"/>
    <property type="project" value="UniProtKB-ARBA"/>
</dbReference>
<feature type="domain" description="Extradiol ring-cleavage dioxygenase class III enzyme subunit B" evidence="6">
    <location>
        <begin position="32"/>
        <end position="244"/>
    </location>
</feature>
<keyword evidence="4" id="KW-0862">Zinc</keyword>
<dbReference type="PIRSF" id="PIRSF006157">
    <property type="entry name" value="Doxgns_DODA"/>
    <property type="match status" value="1"/>
</dbReference>
<reference evidence="8" key="1">
    <citation type="journal article" date="2017" name="Acta Aliment.">
        <title>Plant polysaccharide degrading enzyme system of Thermpbifida cellulosilytica TB100 revealed by de novo genome project data.</title>
        <authorList>
            <person name="Toth A."/>
            <person name="Baka E."/>
            <person name="Luzics S."/>
            <person name="Bata-Vidacs I."/>
            <person name="Nagy I."/>
            <person name="Balint B."/>
            <person name="Herceg R."/>
            <person name="Olasz F."/>
            <person name="Wilk T."/>
            <person name="Nagy T."/>
            <person name="Kriszt B."/>
            <person name="Nagy I."/>
            <person name="Kukolya J."/>
        </authorList>
    </citation>
    <scope>NUCLEOTIDE SEQUENCE [LARGE SCALE GENOMIC DNA]</scope>
    <source>
        <strain evidence="8">TB100</strain>
    </source>
</reference>